<dbReference type="SUPFAM" id="SSF51569">
    <property type="entry name" value="Aldolase"/>
    <property type="match status" value="1"/>
</dbReference>
<dbReference type="EMBL" id="AWXV01000002">
    <property type="protein sequence ID" value="KIE64240.1"/>
    <property type="molecule type" value="Genomic_DNA"/>
</dbReference>
<gene>
    <name evidence="2" type="ORF">P689_119211</name>
</gene>
<dbReference type="InterPro" id="IPR013785">
    <property type="entry name" value="Aldolase_TIM"/>
</dbReference>
<protein>
    <submittedName>
        <fullName evidence="2">Transaldolase</fullName>
    </submittedName>
</protein>
<evidence type="ECO:0000313" key="2">
    <source>
        <dbReference type="EMBL" id="KIE64240.1"/>
    </source>
</evidence>
<proteinExistence type="predicted"/>
<evidence type="ECO:0000256" key="1">
    <source>
        <dbReference type="ARBA" id="ARBA00023270"/>
    </source>
</evidence>
<dbReference type="InterPro" id="IPR001585">
    <property type="entry name" value="TAL/FSA"/>
</dbReference>
<comment type="caution">
    <text evidence="2">The sequence shown here is derived from an EMBL/GenBank/DDBJ whole genome shotgun (WGS) entry which is preliminary data.</text>
</comment>
<dbReference type="UniPathway" id="UPA00115">
    <property type="reaction ID" value="UER00414"/>
</dbReference>
<dbReference type="Gene3D" id="3.20.20.70">
    <property type="entry name" value="Aldolase class I"/>
    <property type="match status" value="1"/>
</dbReference>
<dbReference type="PANTHER" id="PTHR10683:SF18">
    <property type="entry name" value="TRANSALDOLASE"/>
    <property type="match status" value="1"/>
</dbReference>
<organism evidence="2 3">
    <name type="scientific">Candidatus Riesia pediculischaeffi PTSU</name>
    <dbReference type="NCBI Taxonomy" id="1401651"/>
    <lineage>
        <taxon>Bacteria</taxon>
        <taxon>Pseudomonadati</taxon>
        <taxon>Pseudomonadota</taxon>
        <taxon>Gammaproteobacteria</taxon>
        <taxon>Enterobacterales</taxon>
        <taxon>Enterobacteriaceae</taxon>
        <taxon>Candidatus Riesia</taxon>
    </lineage>
</organism>
<evidence type="ECO:0000313" key="3">
    <source>
        <dbReference type="Proteomes" id="UP000054529"/>
    </source>
</evidence>
<dbReference type="GO" id="GO:0005829">
    <property type="term" value="C:cytosol"/>
    <property type="evidence" value="ECO:0007669"/>
    <property type="project" value="TreeGrafter"/>
</dbReference>
<accession>A0A0C1VK54</accession>
<dbReference type="GO" id="GO:0006098">
    <property type="term" value="P:pentose-phosphate shunt"/>
    <property type="evidence" value="ECO:0007669"/>
    <property type="project" value="UniProtKB-UniPathway"/>
</dbReference>
<sequence>MEDIGINCNLTLLFSLAQAKACAISKVHSISPFVGRITDWYQKNKDEESFDLPLKDPGVSFVKEVYEYYKINKYRTNIIGASIRNINHIFDLSWCDYLTIPSYLLQELKNSPGTIDNNMSPISYSMGYCETSSKMTESDFYWEHCSNNMANFNLSNGIYKFFLDQNRIKKIIFDRFL</sequence>
<reference evidence="2 3" key="1">
    <citation type="journal article" date="2014" name="G3 (Bethesda)">
        <title>Genome sequence of Candidatus Riesia pediculischaeffi, endosymbiont of chimpanzee lice, and genomic comparison of recently acquired endosymbionts from human and chimpanzee lice.</title>
        <authorList>
            <person name="Boyd B.M."/>
            <person name="Allen J.M."/>
            <person name="de Crecy-Lagard V."/>
            <person name="Reed D.L."/>
        </authorList>
    </citation>
    <scope>NUCLEOTIDE SEQUENCE [LARGE SCALE GENOMIC DNA]</scope>
    <source>
        <strain evidence="2 3">PTSU</strain>
    </source>
</reference>
<dbReference type="PANTHER" id="PTHR10683">
    <property type="entry name" value="TRANSALDOLASE"/>
    <property type="match status" value="1"/>
</dbReference>
<dbReference type="Proteomes" id="UP000054529">
    <property type="component" value="Unassembled WGS sequence"/>
</dbReference>
<name>A0A0C1VK54_9ENTR</name>
<dbReference type="GO" id="GO:0004801">
    <property type="term" value="F:transaldolase activity"/>
    <property type="evidence" value="ECO:0007669"/>
    <property type="project" value="TreeGrafter"/>
</dbReference>
<dbReference type="Pfam" id="PF00923">
    <property type="entry name" value="TAL_FSA"/>
    <property type="match status" value="1"/>
</dbReference>
<dbReference type="GO" id="GO:0005975">
    <property type="term" value="P:carbohydrate metabolic process"/>
    <property type="evidence" value="ECO:0007669"/>
    <property type="project" value="InterPro"/>
</dbReference>
<dbReference type="OrthoDB" id="9809101at2"/>
<dbReference type="PATRIC" id="fig|1401651.3.peg.235"/>
<dbReference type="AlphaFoldDB" id="A0A0C1VK54"/>
<keyword evidence="1" id="KW-0704">Schiff base</keyword>
<dbReference type="HOGENOM" id="CLU_047470_3_0_6"/>